<dbReference type="InterPro" id="IPR036388">
    <property type="entry name" value="WH-like_DNA-bd_sf"/>
</dbReference>
<organism evidence="5 6">
    <name type="scientific">Vagococcus elongatus</name>
    <dbReference type="NCBI Taxonomy" id="180344"/>
    <lineage>
        <taxon>Bacteria</taxon>
        <taxon>Bacillati</taxon>
        <taxon>Bacillota</taxon>
        <taxon>Bacilli</taxon>
        <taxon>Lactobacillales</taxon>
        <taxon>Enterococcaceae</taxon>
        <taxon>Vagococcus</taxon>
    </lineage>
</organism>
<dbReference type="OrthoDB" id="368257at2"/>
<dbReference type="GO" id="GO:0003700">
    <property type="term" value="F:DNA-binding transcription factor activity"/>
    <property type="evidence" value="ECO:0007669"/>
    <property type="project" value="InterPro"/>
</dbReference>
<dbReference type="Gene3D" id="1.10.10.10">
    <property type="entry name" value="Winged helix-like DNA-binding domain superfamily/Winged helix DNA-binding domain"/>
    <property type="match status" value="1"/>
</dbReference>
<dbReference type="SUPFAM" id="SSF46785">
    <property type="entry name" value="Winged helix' DNA-binding domain"/>
    <property type="match status" value="1"/>
</dbReference>
<evidence type="ECO:0000256" key="1">
    <source>
        <dbReference type="ARBA" id="ARBA00023015"/>
    </source>
</evidence>
<dbReference type="PANTHER" id="PTHR43537">
    <property type="entry name" value="TRANSCRIPTIONAL REGULATOR, GNTR FAMILY"/>
    <property type="match status" value="1"/>
</dbReference>
<keyword evidence="3" id="KW-0804">Transcription</keyword>
<keyword evidence="1" id="KW-0805">Transcription regulation</keyword>
<keyword evidence="2" id="KW-0238">DNA-binding</keyword>
<evidence type="ECO:0000259" key="4">
    <source>
        <dbReference type="PROSITE" id="PS50949"/>
    </source>
</evidence>
<dbReference type="PANTHER" id="PTHR43537:SF5">
    <property type="entry name" value="UXU OPERON TRANSCRIPTIONAL REGULATOR"/>
    <property type="match status" value="1"/>
</dbReference>
<reference evidence="5 6" key="1">
    <citation type="submission" date="2017-05" db="EMBL/GenBank/DDBJ databases">
        <title>Vagococcus spp. assemblies.</title>
        <authorList>
            <person name="Gulvik C.A."/>
        </authorList>
    </citation>
    <scope>NUCLEOTIDE SEQUENCE [LARGE SCALE GENOMIC DNA]</scope>
    <source>
        <strain evidence="5 6">CCUG 51432</strain>
    </source>
</reference>
<sequence length="221" mass="26348">MGKKKAETRVLDYLMTQITNGKLTPKMKLNEVDVALELNVSRSPVRAAFKKLESLGYLEIRPNKGAFVREKNLTQQEFIDRMQVFELLFSQYMFDVERWEQIFSEEKILPLTEKLTEVQKTEEQEYLIKDLLTEILIFQKNHYYRELMMTIVDEFLAADFSRYSIRQADLMSLFIKFLSSIVSNLLLRKYAYARKEIRLFVNRVSLQLLDKQEIIQNKYQS</sequence>
<dbReference type="Proteomes" id="UP000287605">
    <property type="component" value="Unassembled WGS sequence"/>
</dbReference>
<dbReference type="InterPro" id="IPR000524">
    <property type="entry name" value="Tscrpt_reg_HTH_GntR"/>
</dbReference>
<dbReference type="EMBL" id="NGKA01000019">
    <property type="protein sequence ID" value="RSU09684.1"/>
    <property type="molecule type" value="Genomic_DNA"/>
</dbReference>
<comment type="caution">
    <text evidence="5">The sequence shown here is derived from an EMBL/GenBank/DDBJ whole genome shotgun (WGS) entry which is preliminary data.</text>
</comment>
<proteinExistence type="predicted"/>
<dbReference type="InterPro" id="IPR036390">
    <property type="entry name" value="WH_DNA-bd_sf"/>
</dbReference>
<dbReference type="Pfam" id="PF00392">
    <property type="entry name" value="GntR"/>
    <property type="match status" value="1"/>
</dbReference>
<gene>
    <name evidence="5" type="ORF">CBF29_10930</name>
</gene>
<protein>
    <recommendedName>
        <fullName evidence="4">HTH gntR-type domain-containing protein</fullName>
    </recommendedName>
</protein>
<evidence type="ECO:0000313" key="5">
    <source>
        <dbReference type="EMBL" id="RSU09684.1"/>
    </source>
</evidence>
<dbReference type="GO" id="GO:0003677">
    <property type="term" value="F:DNA binding"/>
    <property type="evidence" value="ECO:0007669"/>
    <property type="project" value="UniProtKB-KW"/>
</dbReference>
<name>A0A430AP51_9ENTE</name>
<evidence type="ECO:0000256" key="2">
    <source>
        <dbReference type="ARBA" id="ARBA00023125"/>
    </source>
</evidence>
<dbReference type="AlphaFoldDB" id="A0A430AP51"/>
<dbReference type="RefSeq" id="WP_126809767.1">
    <property type="nucleotide sequence ID" value="NZ_NGKA01000019.1"/>
</dbReference>
<evidence type="ECO:0000256" key="3">
    <source>
        <dbReference type="ARBA" id="ARBA00023163"/>
    </source>
</evidence>
<accession>A0A430AP51</accession>
<keyword evidence="6" id="KW-1185">Reference proteome</keyword>
<dbReference type="SMART" id="SM00345">
    <property type="entry name" value="HTH_GNTR"/>
    <property type="match status" value="1"/>
</dbReference>
<dbReference type="PROSITE" id="PS50949">
    <property type="entry name" value="HTH_GNTR"/>
    <property type="match status" value="1"/>
</dbReference>
<evidence type="ECO:0000313" key="6">
    <source>
        <dbReference type="Proteomes" id="UP000287605"/>
    </source>
</evidence>
<feature type="domain" description="HTH gntR-type" evidence="4">
    <location>
        <begin position="4"/>
        <end position="71"/>
    </location>
</feature>
<dbReference type="CDD" id="cd07377">
    <property type="entry name" value="WHTH_GntR"/>
    <property type="match status" value="1"/>
</dbReference>